<dbReference type="CDD" id="cd01335">
    <property type="entry name" value="Radical_SAM"/>
    <property type="match status" value="1"/>
</dbReference>
<evidence type="ECO:0000256" key="7">
    <source>
        <dbReference type="ARBA" id="ARBA00022679"/>
    </source>
</evidence>
<evidence type="ECO:0000256" key="2">
    <source>
        <dbReference type="ARBA" id="ARBA00007544"/>
    </source>
</evidence>
<keyword evidence="17" id="KW-1185">Reference proteome</keyword>
<dbReference type="PROSITE" id="PS51918">
    <property type="entry name" value="RADICAL_SAM"/>
    <property type="match status" value="1"/>
</dbReference>
<evidence type="ECO:0000256" key="5">
    <source>
        <dbReference type="ARBA" id="ARBA00022552"/>
    </source>
</evidence>
<evidence type="ECO:0000256" key="11">
    <source>
        <dbReference type="ARBA" id="ARBA00023004"/>
    </source>
</evidence>
<sequence length="393" mass="43590">MSGSAPITQDVMTLPRKLPDGPINLVGLTRDAMRDALIAHGTPEKQAKMRVGQIWQWIYQWGVRDFDAMTNLAKGYRAQLAEKFVIEVPEVVTRAVSEDGTRKYLVRIAGGHEVEVVYIPEEGRGTLCVSSQVGCTLTCSFCHTGTQKLVRNLTAGEIIGQVMVARDDLGEWPEIGAPKDETRLLSNIVLMGMGEPLYNFENVRDAMKIAMDPEGIQLSRRRITLSTSGVVPEIHRTAAEIGCQLAVSFHATTDEVRNKLVPINKRWNIEALLEALKAYPKVSNSERITFEYVMLKDVNDSDEDAHRLVKLIEGIPAKINLIPFNEWPGSPYERSSNNRIRAFANIIYQAGYASPIRTPRGEDIMAACGQLKSATERARKSRKQIEADAGLGG</sequence>
<evidence type="ECO:0000256" key="4">
    <source>
        <dbReference type="ARBA" id="ARBA00022490"/>
    </source>
</evidence>
<feature type="binding site" evidence="14">
    <location>
        <position position="325"/>
    </location>
    <ligand>
        <name>S-adenosyl-L-methionine</name>
        <dbReference type="ChEBI" id="CHEBI:59789"/>
    </ligand>
</feature>
<dbReference type="Gene3D" id="1.10.150.530">
    <property type="match status" value="1"/>
</dbReference>
<feature type="binding site" evidence="14">
    <location>
        <position position="139"/>
    </location>
    <ligand>
        <name>[4Fe-4S] cluster</name>
        <dbReference type="ChEBI" id="CHEBI:49883"/>
        <note>4Fe-4S-S-AdoMet</note>
    </ligand>
</feature>
<dbReference type="SFLD" id="SFLDS00029">
    <property type="entry name" value="Radical_SAM"/>
    <property type="match status" value="1"/>
</dbReference>
<evidence type="ECO:0000256" key="14">
    <source>
        <dbReference type="HAMAP-Rule" id="MF_01849"/>
    </source>
</evidence>
<evidence type="ECO:0000256" key="13">
    <source>
        <dbReference type="ARBA" id="ARBA00023157"/>
    </source>
</evidence>
<dbReference type="InterPro" id="IPR007197">
    <property type="entry name" value="rSAM"/>
</dbReference>
<evidence type="ECO:0000256" key="6">
    <source>
        <dbReference type="ARBA" id="ARBA00022603"/>
    </source>
</evidence>
<comment type="subcellular location">
    <subcellularLocation>
        <location evidence="1 14">Cytoplasm</location>
    </subcellularLocation>
</comment>
<feature type="active site" description="Proton acceptor" evidence="14">
    <location>
        <position position="115"/>
    </location>
</feature>
<evidence type="ECO:0000313" key="17">
    <source>
        <dbReference type="Proteomes" id="UP001326567"/>
    </source>
</evidence>
<dbReference type="Pfam" id="PF21016">
    <property type="entry name" value="RlmN_N"/>
    <property type="match status" value="1"/>
</dbReference>
<keyword evidence="9 14" id="KW-0819">tRNA processing</keyword>
<organism evidence="16 17">
    <name type="scientific">Sulfitobacter faviae</name>
    <dbReference type="NCBI Taxonomy" id="1775881"/>
    <lineage>
        <taxon>Bacteria</taxon>
        <taxon>Pseudomonadati</taxon>
        <taxon>Pseudomonadota</taxon>
        <taxon>Alphaproteobacteria</taxon>
        <taxon>Rhodobacterales</taxon>
        <taxon>Roseobacteraceae</taxon>
        <taxon>Sulfitobacter</taxon>
    </lineage>
</organism>
<keyword evidence="8 14" id="KW-0949">S-adenosyl-L-methionine</keyword>
<evidence type="ECO:0000256" key="9">
    <source>
        <dbReference type="ARBA" id="ARBA00022694"/>
    </source>
</evidence>
<evidence type="ECO:0000256" key="8">
    <source>
        <dbReference type="ARBA" id="ARBA00022691"/>
    </source>
</evidence>
<feature type="domain" description="Radical SAM core" evidence="15">
    <location>
        <begin position="121"/>
        <end position="363"/>
    </location>
</feature>
<keyword evidence="13 14" id="KW-1015">Disulfide bond</keyword>
<comment type="catalytic activity">
    <reaction evidence="14">
        <text>adenosine(37) in tRNA + 2 reduced [2Fe-2S]-[ferredoxin] + 2 S-adenosyl-L-methionine = 2-methyladenosine(37) in tRNA + 5'-deoxyadenosine + L-methionine + 2 oxidized [2Fe-2S]-[ferredoxin] + S-adenosyl-L-homocysteine</text>
        <dbReference type="Rhea" id="RHEA:43332"/>
        <dbReference type="Rhea" id="RHEA-COMP:10000"/>
        <dbReference type="Rhea" id="RHEA-COMP:10001"/>
        <dbReference type="Rhea" id="RHEA-COMP:10162"/>
        <dbReference type="Rhea" id="RHEA-COMP:10485"/>
        <dbReference type="ChEBI" id="CHEBI:17319"/>
        <dbReference type="ChEBI" id="CHEBI:33737"/>
        <dbReference type="ChEBI" id="CHEBI:33738"/>
        <dbReference type="ChEBI" id="CHEBI:57844"/>
        <dbReference type="ChEBI" id="CHEBI:57856"/>
        <dbReference type="ChEBI" id="CHEBI:59789"/>
        <dbReference type="ChEBI" id="CHEBI:74411"/>
        <dbReference type="ChEBI" id="CHEBI:74497"/>
        <dbReference type="EC" id="2.1.1.192"/>
    </reaction>
</comment>
<dbReference type="EMBL" id="CP139725">
    <property type="protein sequence ID" value="WPZ21900.1"/>
    <property type="molecule type" value="Genomic_DNA"/>
</dbReference>
<feature type="binding site" evidence="14">
    <location>
        <begin position="194"/>
        <end position="195"/>
    </location>
    <ligand>
        <name>S-adenosyl-L-methionine</name>
        <dbReference type="ChEBI" id="CHEBI:59789"/>
    </ligand>
</feature>
<dbReference type="PANTHER" id="PTHR30544:SF5">
    <property type="entry name" value="RADICAL SAM CORE DOMAIN-CONTAINING PROTEIN"/>
    <property type="match status" value="1"/>
</dbReference>
<feature type="active site" description="S-methylcysteine intermediate" evidence="14">
    <location>
        <position position="368"/>
    </location>
</feature>
<dbReference type="InterPro" id="IPR040072">
    <property type="entry name" value="Methyltransferase_A"/>
</dbReference>
<dbReference type="SUPFAM" id="SSF102114">
    <property type="entry name" value="Radical SAM enzymes"/>
    <property type="match status" value="1"/>
</dbReference>
<gene>
    <name evidence="14 16" type="primary">rlmN</name>
    <name evidence="16" type="ORF">T7987_01250</name>
</gene>
<feature type="binding site" evidence="14">
    <location>
        <position position="135"/>
    </location>
    <ligand>
        <name>[4Fe-4S] cluster</name>
        <dbReference type="ChEBI" id="CHEBI:49883"/>
        <note>4Fe-4S-S-AdoMet</note>
    </ligand>
</feature>
<dbReference type="Pfam" id="PF04055">
    <property type="entry name" value="Radical_SAM"/>
    <property type="match status" value="1"/>
</dbReference>
<evidence type="ECO:0000256" key="1">
    <source>
        <dbReference type="ARBA" id="ARBA00004496"/>
    </source>
</evidence>
<comment type="cofactor">
    <cofactor evidence="14">
        <name>[4Fe-4S] cluster</name>
        <dbReference type="ChEBI" id="CHEBI:49883"/>
    </cofactor>
    <text evidence="14">Binds 1 [4Fe-4S] cluster. The cluster is coordinated with 3 cysteines and an exchangeable S-adenosyl-L-methionine.</text>
</comment>
<dbReference type="EC" id="2.1.1.192" evidence="14"/>
<dbReference type="GO" id="GO:0032259">
    <property type="term" value="P:methylation"/>
    <property type="evidence" value="ECO:0007669"/>
    <property type="project" value="UniProtKB-KW"/>
</dbReference>
<comment type="caution">
    <text evidence="14">Lacks conserved residue(s) required for the propagation of feature annotation.</text>
</comment>
<feature type="binding site" evidence="14">
    <location>
        <begin position="248"/>
        <end position="250"/>
    </location>
    <ligand>
        <name>S-adenosyl-L-methionine</name>
        <dbReference type="ChEBI" id="CHEBI:59789"/>
    </ligand>
</feature>
<proteinExistence type="inferred from homology"/>
<comment type="function">
    <text evidence="14">Specifically methylates position 2 of adenine 2503 in 23S rRNA and position 2 of adenine 37 in tRNAs. m2A2503 modification seems to play a crucial role in the proofreading step occurring at the peptidyl transferase center and thus would serve to optimize ribosomal fidelity.</text>
</comment>
<keyword evidence="5 14" id="KW-0698">rRNA processing</keyword>
<keyword evidence="12 14" id="KW-0411">Iron-sulfur</keyword>
<dbReference type="GO" id="GO:0008168">
    <property type="term" value="F:methyltransferase activity"/>
    <property type="evidence" value="ECO:0007669"/>
    <property type="project" value="UniProtKB-KW"/>
</dbReference>
<dbReference type="InterPro" id="IPR013785">
    <property type="entry name" value="Aldolase_TIM"/>
</dbReference>
<keyword evidence="10 14" id="KW-0479">Metal-binding</keyword>
<dbReference type="InterPro" id="IPR058240">
    <property type="entry name" value="rSAM_sf"/>
</dbReference>
<evidence type="ECO:0000256" key="10">
    <source>
        <dbReference type="ARBA" id="ARBA00022723"/>
    </source>
</evidence>
<dbReference type="Gene3D" id="3.20.20.70">
    <property type="entry name" value="Aldolase class I"/>
    <property type="match status" value="1"/>
</dbReference>
<dbReference type="HAMAP" id="MF_01849">
    <property type="entry name" value="RNA_methyltr_RlmN"/>
    <property type="match status" value="1"/>
</dbReference>
<protein>
    <recommendedName>
        <fullName evidence="14">Dual-specificity RNA methyltransferase RlmN</fullName>
        <ecNumber evidence="14">2.1.1.192</ecNumber>
    </recommendedName>
    <alternativeName>
        <fullName evidence="14">23S rRNA (adenine(2503)-C(2))-methyltransferase</fullName>
    </alternativeName>
    <alternativeName>
        <fullName evidence="14">23S rRNA m2A2503 methyltransferase</fullName>
    </alternativeName>
    <alternativeName>
        <fullName evidence="14">Ribosomal RNA large subunit methyltransferase N</fullName>
    </alternativeName>
    <alternativeName>
        <fullName evidence="14">tRNA (adenine(37)-C(2))-methyltransferase</fullName>
    </alternativeName>
    <alternativeName>
        <fullName evidence="14">tRNA m2A37 methyltransferase</fullName>
    </alternativeName>
</protein>
<comment type="catalytic activity">
    <reaction evidence="14">
        <text>adenosine(2503) in 23S rRNA + 2 reduced [2Fe-2S]-[ferredoxin] + 2 S-adenosyl-L-methionine = 2-methyladenosine(2503) in 23S rRNA + 5'-deoxyadenosine + L-methionine + 2 oxidized [2Fe-2S]-[ferredoxin] + S-adenosyl-L-homocysteine</text>
        <dbReference type="Rhea" id="RHEA:42916"/>
        <dbReference type="Rhea" id="RHEA-COMP:10000"/>
        <dbReference type="Rhea" id="RHEA-COMP:10001"/>
        <dbReference type="Rhea" id="RHEA-COMP:10152"/>
        <dbReference type="Rhea" id="RHEA-COMP:10282"/>
        <dbReference type="ChEBI" id="CHEBI:17319"/>
        <dbReference type="ChEBI" id="CHEBI:33737"/>
        <dbReference type="ChEBI" id="CHEBI:33738"/>
        <dbReference type="ChEBI" id="CHEBI:57844"/>
        <dbReference type="ChEBI" id="CHEBI:57856"/>
        <dbReference type="ChEBI" id="CHEBI:59789"/>
        <dbReference type="ChEBI" id="CHEBI:74411"/>
        <dbReference type="ChEBI" id="CHEBI:74497"/>
        <dbReference type="EC" id="2.1.1.192"/>
    </reaction>
</comment>
<dbReference type="Proteomes" id="UP001326567">
    <property type="component" value="Chromosome"/>
</dbReference>
<evidence type="ECO:0000256" key="3">
    <source>
        <dbReference type="ARBA" id="ARBA00022485"/>
    </source>
</evidence>
<evidence type="ECO:0000259" key="15">
    <source>
        <dbReference type="PROSITE" id="PS51918"/>
    </source>
</evidence>
<dbReference type="PIRSF" id="PIRSF006004">
    <property type="entry name" value="CHP00048"/>
    <property type="match status" value="1"/>
</dbReference>
<keyword evidence="6 14" id="KW-0489">Methyltransferase</keyword>
<keyword evidence="11 14" id="KW-0408">Iron</keyword>
<comment type="similarity">
    <text evidence="2 14">Belongs to the radical SAM superfamily. RlmN family.</text>
</comment>
<dbReference type="InterPro" id="IPR004383">
    <property type="entry name" value="rRNA_lsu_MTrfase_RlmN/Cfr"/>
</dbReference>
<reference evidence="16 17" key="1">
    <citation type="submission" date="2023-11" db="EMBL/GenBank/DDBJ databases">
        <title>From the Deep-Sea to the Surface: Bacterial Genomes Isolated from the Moytirra Hydrothermal Vent Plume.</title>
        <authorList>
            <person name="Major S.R."/>
        </authorList>
    </citation>
    <scope>NUCLEOTIDE SEQUENCE [LARGE SCALE GENOMIC DNA]</scope>
    <source>
        <strain evidence="16 17">OXR-9</strain>
    </source>
</reference>
<feature type="binding site" evidence="14">
    <location>
        <position position="226"/>
    </location>
    <ligand>
        <name>S-adenosyl-L-methionine</name>
        <dbReference type="ChEBI" id="CHEBI:59789"/>
    </ligand>
</feature>
<name>A0ABZ0V1X0_9RHOB</name>
<evidence type="ECO:0000313" key="16">
    <source>
        <dbReference type="EMBL" id="WPZ21900.1"/>
    </source>
</evidence>
<dbReference type="RefSeq" id="WP_322328738.1">
    <property type="nucleotide sequence ID" value="NZ_CP139725.1"/>
</dbReference>
<evidence type="ECO:0000256" key="12">
    <source>
        <dbReference type="ARBA" id="ARBA00023014"/>
    </source>
</evidence>
<keyword evidence="3 14" id="KW-0004">4Fe-4S</keyword>
<keyword evidence="4 14" id="KW-0963">Cytoplasm</keyword>
<accession>A0ABZ0V1X0</accession>
<comment type="miscellaneous">
    <text evidence="14">Reaction proceeds by a ping-pong mechanism involving intermediate methylation of a conserved cysteine residue.</text>
</comment>
<keyword evidence="7 14" id="KW-0808">Transferase</keyword>
<dbReference type="SFLD" id="SFLDG01062">
    <property type="entry name" value="methyltransferase_(Class_A)"/>
    <property type="match status" value="1"/>
</dbReference>
<dbReference type="InterPro" id="IPR048641">
    <property type="entry name" value="RlmN_N"/>
</dbReference>
<dbReference type="SFLD" id="SFLDF00275">
    <property type="entry name" value="adenosine_C2_methyltransferase"/>
    <property type="match status" value="1"/>
</dbReference>
<dbReference type="PANTHER" id="PTHR30544">
    <property type="entry name" value="23S RRNA METHYLTRANSFERASE"/>
    <property type="match status" value="1"/>
</dbReference>
<dbReference type="NCBIfam" id="TIGR00048">
    <property type="entry name" value="rRNA_mod_RlmN"/>
    <property type="match status" value="1"/>
</dbReference>
<feature type="binding site" evidence="14">
    <location>
        <position position="142"/>
    </location>
    <ligand>
        <name>[4Fe-4S] cluster</name>
        <dbReference type="ChEBI" id="CHEBI:49883"/>
        <note>4Fe-4S-S-AdoMet</note>
    </ligand>
</feature>
<dbReference type="InterPro" id="IPR027492">
    <property type="entry name" value="RNA_MTrfase_RlmN"/>
</dbReference>